<proteinExistence type="predicted"/>
<protein>
    <submittedName>
        <fullName evidence="3">Integrase core domain protein</fullName>
    </submittedName>
</protein>
<feature type="region of interest" description="Disordered" evidence="1">
    <location>
        <begin position="46"/>
        <end position="75"/>
    </location>
</feature>
<dbReference type="GO" id="GO:0015074">
    <property type="term" value="P:DNA integration"/>
    <property type="evidence" value="ECO:0007669"/>
    <property type="project" value="InterPro"/>
</dbReference>
<dbReference type="NCBIfam" id="NF033546">
    <property type="entry name" value="transpos_IS21"/>
    <property type="match status" value="1"/>
</dbReference>
<dbReference type="AlphaFoldDB" id="A0A5C5UU95"/>
<dbReference type="SUPFAM" id="SSF53098">
    <property type="entry name" value="Ribonuclease H-like"/>
    <property type="match status" value="1"/>
</dbReference>
<dbReference type="EMBL" id="SIHI01000147">
    <property type="protein sequence ID" value="TWT29133.1"/>
    <property type="molecule type" value="Genomic_DNA"/>
</dbReference>
<dbReference type="InterPro" id="IPR001584">
    <property type="entry name" value="Integrase_cat-core"/>
</dbReference>
<dbReference type="GO" id="GO:0003676">
    <property type="term" value="F:nucleic acid binding"/>
    <property type="evidence" value="ECO:0007669"/>
    <property type="project" value="InterPro"/>
</dbReference>
<dbReference type="Pfam" id="PF00665">
    <property type="entry name" value="rve"/>
    <property type="match status" value="1"/>
</dbReference>
<reference evidence="3 4" key="1">
    <citation type="submission" date="2019-02" db="EMBL/GenBank/DDBJ databases">
        <title>Deep-cultivation of Planctomycetes and their phenomic and genomic characterization uncovers novel biology.</title>
        <authorList>
            <person name="Wiegand S."/>
            <person name="Jogler M."/>
            <person name="Boedeker C."/>
            <person name="Pinto D."/>
            <person name="Vollmers J."/>
            <person name="Rivas-Marin E."/>
            <person name="Kohn T."/>
            <person name="Peeters S.H."/>
            <person name="Heuer A."/>
            <person name="Rast P."/>
            <person name="Oberbeckmann S."/>
            <person name="Bunk B."/>
            <person name="Jeske O."/>
            <person name="Meyerdierks A."/>
            <person name="Storesund J.E."/>
            <person name="Kallscheuer N."/>
            <person name="Luecker S."/>
            <person name="Lage O.M."/>
            <person name="Pohl T."/>
            <person name="Merkel B.J."/>
            <person name="Hornburger P."/>
            <person name="Mueller R.-W."/>
            <person name="Bruemmer F."/>
            <person name="Labrenz M."/>
            <person name="Spormann A.M."/>
            <person name="Op Den Camp H."/>
            <person name="Overmann J."/>
            <person name="Amann R."/>
            <person name="Jetten M.S.M."/>
            <person name="Mascher T."/>
            <person name="Medema M.H."/>
            <person name="Devos D.P."/>
            <person name="Kaster A.-K."/>
            <person name="Ovreas L."/>
            <person name="Rohde M."/>
            <person name="Galperin M.Y."/>
            <person name="Jogler C."/>
        </authorList>
    </citation>
    <scope>NUCLEOTIDE SEQUENCE [LARGE SCALE GENOMIC DNA]</scope>
    <source>
        <strain evidence="3 4">KOR42</strain>
    </source>
</reference>
<evidence type="ECO:0000259" key="2">
    <source>
        <dbReference type="PROSITE" id="PS50994"/>
    </source>
</evidence>
<accession>A0A5C5UU95</accession>
<gene>
    <name evidence="3" type="ORF">KOR42_55780</name>
</gene>
<evidence type="ECO:0000256" key="1">
    <source>
        <dbReference type="SAM" id="MobiDB-lite"/>
    </source>
</evidence>
<sequence length="274" mass="31080">MPNRLSMAKMNSIETLHRSGHSNRSIARLLAIDRGTVNKYVQQLKLAAENRPNPRTGSEDVADSENRPIPQNEQGDSLAHMGLLAEELSQVEPAILNGPKSQCDPYREVIEKKLDQGLSMTRIHQDLRSEHGFSGSYHCVRRFVNRLGARTPLPFRRMETEPGEEAQIDFGTAAPIITPDGKKRRPWMFRIVLSCSRKAYSEVVWRQTTDNFIAAIENAFHYFGGVPKRLVIDNLKAAVKNADWYDPEIHPKLQSFAMHYGTVFVPTKPYTPEL</sequence>
<dbReference type="Gene3D" id="3.30.420.10">
    <property type="entry name" value="Ribonuclease H-like superfamily/Ribonuclease H"/>
    <property type="match status" value="1"/>
</dbReference>
<feature type="domain" description="Integrase catalytic" evidence="2">
    <location>
        <begin position="158"/>
        <end position="274"/>
    </location>
</feature>
<comment type="caution">
    <text evidence="3">The sequence shown here is derived from an EMBL/GenBank/DDBJ whole genome shotgun (WGS) entry which is preliminary data.</text>
</comment>
<dbReference type="PANTHER" id="PTHR35004">
    <property type="entry name" value="TRANSPOSASE RV3428C-RELATED"/>
    <property type="match status" value="1"/>
</dbReference>
<evidence type="ECO:0000313" key="4">
    <source>
        <dbReference type="Proteomes" id="UP000317243"/>
    </source>
</evidence>
<dbReference type="PANTHER" id="PTHR35004:SF8">
    <property type="entry name" value="TRANSPOSASE RV3428C-RELATED"/>
    <property type="match status" value="1"/>
</dbReference>
<dbReference type="InterPro" id="IPR012337">
    <property type="entry name" value="RNaseH-like_sf"/>
</dbReference>
<dbReference type="RefSeq" id="WP_146512756.1">
    <property type="nucleotide sequence ID" value="NZ_SIHI01000147.1"/>
</dbReference>
<dbReference type="PROSITE" id="PS50994">
    <property type="entry name" value="INTEGRASE"/>
    <property type="match status" value="1"/>
</dbReference>
<dbReference type="Proteomes" id="UP000317243">
    <property type="component" value="Unassembled WGS sequence"/>
</dbReference>
<dbReference type="InterPro" id="IPR036397">
    <property type="entry name" value="RNaseH_sf"/>
</dbReference>
<name>A0A5C5UU95_9PLAN</name>
<evidence type="ECO:0000313" key="3">
    <source>
        <dbReference type="EMBL" id="TWT29133.1"/>
    </source>
</evidence>
<keyword evidence="4" id="KW-1185">Reference proteome</keyword>
<organism evidence="3 4">
    <name type="scientific">Thalassoglobus neptunius</name>
    <dbReference type="NCBI Taxonomy" id="1938619"/>
    <lineage>
        <taxon>Bacteria</taxon>
        <taxon>Pseudomonadati</taxon>
        <taxon>Planctomycetota</taxon>
        <taxon>Planctomycetia</taxon>
        <taxon>Planctomycetales</taxon>
        <taxon>Planctomycetaceae</taxon>
        <taxon>Thalassoglobus</taxon>
    </lineage>
</organism>
<dbReference type="OrthoDB" id="3193769at2"/>